<dbReference type="STRING" id="6265.A0A0B2VF95"/>
<gene>
    <name evidence="4" type="primary">BNC1</name>
    <name evidence="4" type="ORF">Tcan_03268</name>
</gene>
<protein>
    <submittedName>
        <fullName evidence="4">Zinc finger protein basonuclin-1</fullName>
    </submittedName>
</protein>
<sequence>MADHPQNHTPPDNPKPLFKEPKTGKPLTSWTCASIQCELQQMDRFSSLPSCSGLVDSLRTSLMPSILQNWPTVVGVTPPLVTLHQDTCETPTRPRSQASESTSGCEASANGDHLSVDMSNNVDEPSREKCPEDRAATVDEMNVKFEAASGPDVSEPKAKQSGKNTGKRRVQCMKCLKTFCDKGALKIHNSAVHLKEMHKCTVDGCEMMFSSRRSRNRHSANPNPKLHTSAPQRQFDGLHNDSVHDNFVIGKPESAPFASSSPDVSAMSTRASQSPTCSEQSSTTASTQPSQTEKCAANCGGTRKRKSERPVKLAVEDDAKYVRQHTETCQNGGTSIPLDLTNGKFNLKPSSNTFTIDPASVPIGIFAPSVQASVTNTSALNPAINEMVRLLQQAQMSLGAANTHGRMPNFNLFQLIQEQHNAGN</sequence>
<feature type="compositionally biased region" description="Polar residues" evidence="2">
    <location>
        <begin position="85"/>
        <end position="105"/>
    </location>
</feature>
<dbReference type="Proteomes" id="UP000031036">
    <property type="component" value="Unassembled WGS sequence"/>
</dbReference>
<evidence type="ECO:0000313" key="4">
    <source>
        <dbReference type="EMBL" id="KHN80213.1"/>
    </source>
</evidence>
<keyword evidence="1" id="KW-0863">Zinc-finger</keyword>
<keyword evidence="5" id="KW-1185">Reference proteome</keyword>
<accession>A0A0B2VF95</accession>
<feature type="compositionally biased region" description="Low complexity" evidence="2">
    <location>
        <begin position="276"/>
        <end position="292"/>
    </location>
</feature>
<dbReference type="EMBL" id="JPKZ01001757">
    <property type="protein sequence ID" value="KHN80213.1"/>
    <property type="molecule type" value="Genomic_DNA"/>
</dbReference>
<feature type="region of interest" description="Disordered" evidence="2">
    <location>
        <begin position="213"/>
        <end position="309"/>
    </location>
</feature>
<dbReference type="GO" id="GO:0008270">
    <property type="term" value="F:zinc ion binding"/>
    <property type="evidence" value="ECO:0007669"/>
    <property type="project" value="UniProtKB-KW"/>
</dbReference>
<dbReference type="PANTHER" id="PTHR15021">
    <property type="entry name" value="DISCONNECTED-RELATED"/>
    <property type="match status" value="1"/>
</dbReference>
<dbReference type="OrthoDB" id="10070972at2759"/>
<dbReference type="PROSITE" id="PS50157">
    <property type="entry name" value="ZINC_FINGER_C2H2_2"/>
    <property type="match status" value="1"/>
</dbReference>
<evidence type="ECO:0000256" key="2">
    <source>
        <dbReference type="SAM" id="MobiDB-lite"/>
    </source>
</evidence>
<feature type="region of interest" description="Disordered" evidence="2">
    <location>
        <begin position="85"/>
        <end position="133"/>
    </location>
</feature>
<feature type="domain" description="C2H2-type" evidence="3">
    <location>
        <begin position="170"/>
        <end position="198"/>
    </location>
</feature>
<feature type="compositionally biased region" description="Basic and acidic residues" evidence="2">
    <location>
        <begin position="124"/>
        <end position="133"/>
    </location>
</feature>
<dbReference type="PANTHER" id="PTHR15021:SF0">
    <property type="entry name" value="DISCO-RELATED, ISOFORM A-RELATED"/>
    <property type="match status" value="1"/>
</dbReference>
<dbReference type="PROSITE" id="PS00028">
    <property type="entry name" value="ZINC_FINGER_C2H2_1"/>
    <property type="match status" value="1"/>
</dbReference>
<dbReference type="SMART" id="SM00355">
    <property type="entry name" value="ZnF_C2H2"/>
    <property type="match status" value="2"/>
</dbReference>
<dbReference type="GO" id="GO:0006355">
    <property type="term" value="P:regulation of DNA-templated transcription"/>
    <property type="evidence" value="ECO:0007669"/>
    <property type="project" value="TreeGrafter"/>
</dbReference>
<evidence type="ECO:0000259" key="3">
    <source>
        <dbReference type="PROSITE" id="PS50157"/>
    </source>
</evidence>
<dbReference type="AlphaFoldDB" id="A0A0B2VF95"/>
<dbReference type="GO" id="GO:0005634">
    <property type="term" value="C:nucleus"/>
    <property type="evidence" value="ECO:0007669"/>
    <property type="project" value="TreeGrafter"/>
</dbReference>
<evidence type="ECO:0000313" key="5">
    <source>
        <dbReference type="Proteomes" id="UP000031036"/>
    </source>
</evidence>
<feature type="region of interest" description="Disordered" evidence="2">
    <location>
        <begin position="147"/>
        <end position="167"/>
    </location>
</feature>
<reference evidence="4 5" key="1">
    <citation type="submission" date="2014-11" db="EMBL/GenBank/DDBJ databases">
        <title>Genetic blueprint of the zoonotic pathogen Toxocara canis.</title>
        <authorList>
            <person name="Zhu X.-Q."/>
            <person name="Korhonen P.K."/>
            <person name="Cai H."/>
            <person name="Young N.D."/>
            <person name="Nejsum P."/>
            <person name="von Samson-Himmelstjerna G."/>
            <person name="Boag P.R."/>
            <person name="Tan P."/>
            <person name="Li Q."/>
            <person name="Min J."/>
            <person name="Yang Y."/>
            <person name="Wang X."/>
            <person name="Fang X."/>
            <person name="Hall R.S."/>
            <person name="Hofmann A."/>
            <person name="Sternberg P.W."/>
            <person name="Jex A.R."/>
            <person name="Gasser R.B."/>
        </authorList>
    </citation>
    <scope>NUCLEOTIDE SEQUENCE [LARGE SCALE GENOMIC DNA]</scope>
    <source>
        <strain evidence="4">PN_DK_2014</strain>
    </source>
</reference>
<dbReference type="InterPro" id="IPR040436">
    <property type="entry name" value="Disconnected-like"/>
</dbReference>
<dbReference type="InterPro" id="IPR013087">
    <property type="entry name" value="Znf_C2H2_type"/>
</dbReference>
<proteinExistence type="predicted"/>
<dbReference type="OMA" id="GCEMMFS"/>
<comment type="caution">
    <text evidence="4">The sequence shown here is derived from an EMBL/GenBank/DDBJ whole genome shotgun (WGS) entry which is preliminary data.</text>
</comment>
<organism evidence="4 5">
    <name type="scientific">Toxocara canis</name>
    <name type="common">Canine roundworm</name>
    <dbReference type="NCBI Taxonomy" id="6265"/>
    <lineage>
        <taxon>Eukaryota</taxon>
        <taxon>Metazoa</taxon>
        <taxon>Ecdysozoa</taxon>
        <taxon>Nematoda</taxon>
        <taxon>Chromadorea</taxon>
        <taxon>Rhabditida</taxon>
        <taxon>Spirurina</taxon>
        <taxon>Ascaridomorpha</taxon>
        <taxon>Ascaridoidea</taxon>
        <taxon>Toxocaridae</taxon>
        <taxon>Toxocara</taxon>
    </lineage>
</organism>
<keyword evidence="1" id="KW-0862">Zinc</keyword>
<keyword evidence="1" id="KW-0479">Metal-binding</keyword>
<name>A0A0B2VF95_TOXCA</name>
<evidence type="ECO:0000256" key="1">
    <source>
        <dbReference type="PROSITE-ProRule" id="PRU00042"/>
    </source>
</evidence>
<dbReference type="Gene3D" id="3.30.160.60">
    <property type="entry name" value="Classic Zinc Finger"/>
    <property type="match status" value="1"/>
</dbReference>
<feature type="region of interest" description="Disordered" evidence="2">
    <location>
        <begin position="1"/>
        <end position="24"/>
    </location>
</feature>
<feature type="compositionally biased region" description="Polar residues" evidence="2">
    <location>
        <begin position="257"/>
        <end position="275"/>
    </location>
</feature>